<dbReference type="PANTHER" id="PTHR23426">
    <property type="entry name" value="FERREDOXIN/ADRENODOXIN"/>
    <property type="match status" value="1"/>
</dbReference>
<evidence type="ECO:0000256" key="1">
    <source>
        <dbReference type="ARBA" id="ARBA00022714"/>
    </source>
</evidence>
<evidence type="ECO:0000256" key="4">
    <source>
        <dbReference type="ARBA" id="ARBA00023014"/>
    </source>
</evidence>
<dbReference type="SUPFAM" id="SSF54292">
    <property type="entry name" value="2Fe-2S ferredoxin-like"/>
    <property type="match status" value="1"/>
</dbReference>
<dbReference type="PANTHER" id="PTHR23426:SF63">
    <property type="entry name" value="TRANSFER PROTEIN, PUTATIVE-RELATED"/>
    <property type="match status" value="1"/>
</dbReference>
<dbReference type="GO" id="GO:0009055">
    <property type="term" value="F:electron transfer activity"/>
    <property type="evidence" value="ECO:0007669"/>
    <property type="project" value="TreeGrafter"/>
</dbReference>
<dbReference type="GO" id="GO:0046872">
    <property type="term" value="F:metal ion binding"/>
    <property type="evidence" value="ECO:0007669"/>
    <property type="project" value="UniProtKB-KW"/>
</dbReference>
<feature type="domain" description="2Fe-2S ferredoxin-type" evidence="6">
    <location>
        <begin position="127"/>
        <end position="231"/>
    </location>
</feature>
<dbReference type="PROSITE" id="PS51085">
    <property type="entry name" value="2FE2S_FER_2"/>
    <property type="match status" value="1"/>
</dbReference>
<protein>
    <recommendedName>
        <fullName evidence="6">2Fe-2S ferredoxin-type domain-containing protein</fullName>
    </recommendedName>
</protein>
<dbReference type="InterPro" id="IPR018298">
    <property type="entry name" value="Adrenodoxin_Fe-S_BS"/>
</dbReference>
<evidence type="ECO:0000313" key="7">
    <source>
        <dbReference type="EMBL" id="KAF5222364.1"/>
    </source>
</evidence>
<evidence type="ECO:0000256" key="3">
    <source>
        <dbReference type="ARBA" id="ARBA00023004"/>
    </source>
</evidence>
<evidence type="ECO:0000259" key="6">
    <source>
        <dbReference type="PROSITE" id="PS51085"/>
    </source>
</evidence>
<comment type="cofactor">
    <cofactor evidence="5">
        <name>[2Fe-2S] cluster</name>
        <dbReference type="ChEBI" id="CHEBI:190135"/>
    </cofactor>
</comment>
<dbReference type="GO" id="GO:0140647">
    <property type="term" value="P:P450-containing electron transport chain"/>
    <property type="evidence" value="ECO:0007669"/>
    <property type="project" value="InterPro"/>
</dbReference>
<dbReference type="Gene3D" id="3.10.20.30">
    <property type="match status" value="1"/>
</dbReference>
<dbReference type="VEuPathDB" id="TriTrypDB:ECC02_004645"/>
<dbReference type="GO" id="GO:0051537">
    <property type="term" value="F:2 iron, 2 sulfur cluster binding"/>
    <property type="evidence" value="ECO:0007669"/>
    <property type="project" value="UniProtKB-KW"/>
</dbReference>
<proteinExistence type="predicted"/>
<dbReference type="Pfam" id="PF00111">
    <property type="entry name" value="Fer2"/>
    <property type="match status" value="1"/>
</dbReference>
<keyword evidence="2" id="KW-0479">Metal-binding</keyword>
<dbReference type="InterPro" id="IPR036010">
    <property type="entry name" value="2Fe-2S_ferredoxin-like_sf"/>
</dbReference>
<sequence length="245" mass="27306">MVEGTKYGSLHLNQLFVHSFIYIFSFWRGFHVQPKRGGGGRGKKKVESEFYTAMLTSHTRRCLAWRLHALPAACRVTCGGGSKIQSGSARRGIIYSSGQEFVPFLTTTLFCAIRLHSNFTGDREKQLTIHVQLPDGTTRDVKAYEGQTLLDVAMEEGLPIEGACGGSCACSTCHVYLENDAAMELFDDPTDEENDMLDMAFFPQSTSRLGCQLKLVKEKHDGLKIQLPRATRNMYVDGHTVTPHH</sequence>
<dbReference type="AlphaFoldDB" id="A0A7J6Y6E8"/>
<dbReference type="VEuPathDB" id="TriTrypDB:BCY84_13436"/>
<dbReference type="InterPro" id="IPR012675">
    <property type="entry name" value="Beta-grasp_dom_sf"/>
</dbReference>
<dbReference type="InterPro" id="IPR001055">
    <property type="entry name" value="Adrenodoxin-like"/>
</dbReference>
<dbReference type="Proteomes" id="UP000583944">
    <property type="component" value="Unassembled WGS sequence"/>
</dbReference>
<gene>
    <name evidence="7" type="ORF">ECC02_004645</name>
</gene>
<keyword evidence="4" id="KW-0411">Iron-sulfur</keyword>
<comment type="caution">
    <text evidence="7">The sequence shown here is derived from an EMBL/GenBank/DDBJ whole genome shotgun (WGS) entry which is preliminary data.</text>
</comment>
<dbReference type="PROSITE" id="PS00814">
    <property type="entry name" value="ADX"/>
    <property type="match status" value="1"/>
</dbReference>
<dbReference type="EMBL" id="JABDHM010000028">
    <property type="protein sequence ID" value="KAF5222364.1"/>
    <property type="molecule type" value="Genomic_DNA"/>
</dbReference>
<evidence type="ECO:0000256" key="2">
    <source>
        <dbReference type="ARBA" id="ARBA00022723"/>
    </source>
</evidence>
<dbReference type="PRINTS" id="PR00355">
    <property type="entry name" value="ADRENODOXIN"/>
</dbReference>
<evidence type="ECO:0000313" key="8">
    <source>
        <dbReference type="Proteomes" id="UP000583944"/>
    </source>
</evidence>
<keyword evidence="3" id="KW-0408">Iron</keyword>
<keyword evidence="1" id="KW-0001">2Fe-2S</keyword>
<name>A0A7J6Y6E8_TRYCR</name>
<accession>A0A7J6Y6E8</accession>
<evidence type="ECO:0000256" key="5">
    <source>
        <dbReference type="ARBA" id="ARBA00034078"/>
    </source>
</evidence>
<dbReference type="CDD" id="cd00207">
    <property type="entry name" value="fer2"/>
    <property type="match status" value="1"/>
</dbReference>
<dbReference type="InterPro" id="IPR001041">
    <property type="entry name" value="2Fe-2S_ferredoxin-type"/>
</dbReference>
<reference evidence="7 8" key="1">
    <citation type="journal article" date="2019" name="Genome Biol. Evol.">
        <title>Nanopore Sequencing Significantly Improves Genome Assembly of the Protozoan Parasite Trypanosoma cruzi.</title>
        <authorList>
            <person name="Diaz-Viraque F."/>
            <person name="Pita S."/>
            <person name="Greif G."/>
            <person name="de Souza R.C.M."/>
            <person name="Iraola G."/>
            <person name="Robello C."/>
        </authorList>
    </citation>
    <scope>NUCLEOTIDE SEQUENCE [LARGE SCALE GENOMIC DNA]</scope>
    <source>
        <strain evidence="7 8">Berenice</strain>
    </source>
</reference>
<dbReference type="GO" id="GO:0005739">
    <property type="term" value="C:mitochondrion"/>
    <property type="evidence" value="ECO:0007669"/>
    <property type="project" value="TreeGrafter"/>
</dbReference>
<organism evidence="7 8">
    <name type="scientific">Trypanosoma cruzi</name>
    <dbReference type="NCBI Taxonomy" id="5693"/>
    <lineage>
        <taxon>Eukaryota</taxon>
        <taxon>Discoba</taxon>
        <taxon>Euglenozoa</taxon>
        <taxon>Kinetoplastea</taxon>
        <taxon>Metakinetoplastina</taxon>
        <taxon>Trypanosomatida</taxon>
        <taxon>Trypanosomatidae</taxon>
        <taxon>Trypanosoma</taxon>
        <taxon>Schizotrypanum</taxon>
    </lineage>
</organism>